<evidence type="ECO:0000256" key="4">
    <source>
        <dbReference type="ARBA" id="ARBA00022729"/>
    </source>
</evidence>
<evidence type="ECO:0000256" key="5">
    <source>
        <dbReference type="SAM" id="SignalP"/>
    </source>
</evidence>
<evidence type="ECO:0000256" key="3">
    <source>
        <dbReference type="ARBA" id="ARBA00022525"/>
    </source>
</evidence>
<dbReference type="InterPro" id="IPR001534">
    <property type="entry name" value="Transthyretin-like"/>
</dbReference>
<dbReference type="Pfam" id="PF01060">
    <property type="entry name" value="TTR-52"/>
    <property type="match status" value="1"/>
</dbReference>
<keyword evidence="3" id="KW-0964">Secreted</keyword>
<evidence type="ECO:0000313" key="7">
    <source>
        <dbReference type="Proteomes" id="UP000024404"/>
    </source>
</evidence>
<dbReference type="EMBL" id="CMVM020000447">
    <property type="status" value="NOT_ANNOTATED_CDS"/>
    <property type="molecule type" value="Genomic_DNA"/>
</dbReference>
<dbReference type="Proteomes" id="UP000024404">
    <property type="component" value="Unassembled WGS sequence"/>
</dbReference>
<feature type="signal peptide" evidence="5">
    <location>
        <begin position="1"/>
        <end position="18"/>
    </location>
</feature>
<evidence type="ECO:0000256" key="2">
    <source>
        <dbReference type="ARBA" id="ARBA00010112"/>
    </source>
</evidence>
<keyword evidence="7" id="KW-1185">Reference proteome</keyword>
<dbReference type="GO" id="GO:0005576">
    <property type="term" value="C:extracellular region"/>
    <property type="evidence" value="ECO:0007669"/>
    <property type="project" value="UniProtKB-SubCell"/>
</dbReference>
<keyword evidence="4 5" id="KW-0732">Signal</keyword>
<dbReference type="PANTHER" id="PTHR21700">
    <property type="entry name" value="TRANSTHYRETIN-LIKE FAMILY PROTEIN-RELATED"/>
    <property type="match status" value="1"/>
</dbReference>
<feature type="chain" id="PRO_5009370791" evidence="5">
    <location>
        <begin position="19"/>
        <end position="146"/>
    </location>
</feature>
<evidence type="ECO:0000256" key="1">
    <source>
        <dbReference type="ARBA" id="ARBA00004613"/>
    </source>
</evidence>
<dbReference type="EnsemblMetazoa" id="OVOC12329.1">
    <property type="protein sequence ID" value="OVOC12329.1"/>
    <property type="gene ID" value="WBGene00249138"/>
</dbReference>
<comment type="subcellular location">
    <subcellularLocation>
        <location evidence="1">Secreted</location>
    </subcellularLocation>
</comment>
<reference evidence="6" key="2">
    <citation type="submission" date="2022-06" db="UniProtKB">
        <authorList>
            <consortium name="EnsemblMetazoa"/>
        </authorList>
    </citation>
    <scope>IDENTIFICATION</scope>
</reference>
<comment type="similarity">
    <text evidence="2">Belongs to the nematode transthyretin-like family.</text>
</comment>
<dbReference type="EMBL" id="CMVM020000436">
    <property type="status" value="NOT_ANNOTATED_CDS"/>
    <property type="molecule type" value="Genomic_DNA"/>
</dbReference>
<protein>
    <submittedName>
        <fullName evidence="6">Uncharacterized protein</fullName>
    </submittedName>
</protein>
<name>A0A044RMV1_ONCVO</name>
<dbReference type="EnsemblMetazoa" id="OVOC12371.1">
    <property type="protein sequence ID" value="OVOC12371.1"/>
    <property type="gene ID" value="WBGene00249180"/>
</dbReference>
<proteinExistence type="inferred from homology"/>
<dbReference type="AlphaFoldDB" id="A0A044RMV1"/>
<accession>A0A044RMV1</accession>
<dbReference type="InterPro" id="IPR038479">
    <property type="entry name" value="Transthyretin-like_sf"/>
</dbReference>
<evidence type="ECO:0000313" key="6">
    <source>
        <dbReference type="EnsemblMetazoa" id="OVOC12329.1"/>
    </source>
</evidence>
<reference evidence="7" key="1">
    <citation type="submission" date="2013-10" db="EMBL/GenBank/DDBJ databases">
        <title>Genome sequencing of Onchocerca volvulus.</title>
        <authorList>
            <person name="Cotton J."/>
            <person name="Tsai J."/>
            <person name="Stanley E."/>
            <person name="Tracey A."/>
            <person name="Holroyd N."/>
            <person name="Lustigman S."/>
            <person name="Berriman M."/>
        </authorList>
    </citation>
    <scope>NUCLEOTIDE SEQUENCE</scope>
</reference>
<dbReference type="Gene3D" id="2.60.40.3330">
    <property type="match status" value="1"/>
</dbReference>
<sequence length="146" mass="16284">MKYEVPLLLLLLFSTITAFRSLKIGRKQSTAVKGVLTCNGKPAVNVKVKLYNDSQGRYVENSMDEGKTDSEGRFLLQGHETSITSIDPILKLYHNCDVENAQCLKRFSILIPNDFVSEGLEPKKTFDMGTLNLGGKFFDEGRECAS</sequence>
<organism evidence="6 7">
    <name type="scientific">Onchocerca volvulus</name>
    <dbReference type="NCBI Taxonomy" id="6282"/>
    <lineage>
        <taxon>Eukaryota</taxon>
        <taxon>Metazoa</taxon>
        <taxon>Ecdysozoa</taxon>
        <taxon>Nematoda</taxon>
        <taxon>Chromadorea</taxon>
        <taxon>Rhabditida</taxon>
        <taxon>Spirurina</taxon>
        <taxon>Spiruromorpha</taxon>
        <taxon>Filarioidea</taxon>
        <taxon>Onchocercidae</taxon>
        <taxon>Onchocerca</taxon>
    </lineage>
</organism>
<dbReference type="GO" id="GO:0009986">
    <property type="term" value="C:cell surface"/>
    <property type="evidence" value="ECO:0007669"/>
    <property type="project" value="InterPro"/>
</dbReference>
<dbReference type="OMA" id="CWRKVEI"/>